<protein>
    <submittedName>
        <fullName evidence="2">Uncharacterized protein</fullName>
    </submittedName>
</protein>
<dbReference type="EMBL" id="OA882310">
    <property type="protein sequence ID" value="CAD7274596.1"/>
    <property type="molecule type" value="Genomic_DNA"/>
</dbReference>
<sequence>MAENARVIFHVSSGEVWVHSNGKTARAVDSNGQAATWPPDSLSNLITGIVVEPTLEGEFKIDAVICDVQPLLPSGGDSDAWSTQKFEFQQAKSITNPGEYLDACSLGRFLLLYKKRVYDFRSVHDFFRNEISIGTRINWRPFLEAEEAQGTLSALKIAELDIDDETENFRIPCESSQEIKLVSDGTQTSTEHFLAISKAVETSLSAMNIQAAKTGLLAGAGENYVSLSTRSDFRPVSRSLAGQTQESSSSIQQVSSRRLLLSLHLKPPIENGCKFLIRELCDRYCECTRQKRHQTRAMTPVPWPRTKPKDTSRTSVIYYVTPDETLSPQTSLETKIPSSAEDQVTVKDETTISLMPEAETCSDSGVKSGSHLCCQTLETHSGSHICCQTGTDTESFKIPAQPQRSDSVSAAFGFTSVADHFTGSTLRSQPKIEKRVSIISQPEKTGPARNILRPTVSDPCLDNNATNLWAALAREAGSGRSTSDSISRHQMNTKGYSTDCDNCSRHRHSSVRQRGAQTRFCNLTDECMNDVFGPEKKFDVQNITHIPMPVIVSTDKEAAIALSRLSQHYAKSLEYFINEKTLQEDKETSTLDSAKSRPSFYTPRDENLNFEQETVEPIQDDTFIGFVLYSLFLFIVAAIITFLIWHIFEEHADRTVVEEAVGKAAEPIVKTITRKVKAQHETL</sequence>
<dbReference type="AlphaFoldDB" id="A0A7R9BII2"/>
<name>A0A7R9BII2_9CRUS</name>
<gene>
    <name evidence="2" type="ORF">NMOB1V02_LOCUS2424</name>
</gene>
<proteinExistence type="predicted"/>
<keyword evidence="3" id="KW-1185">Reference proteome</keyword>
<organism evidence="2">
    <name type="scientific">Notodromas monacha</name>
    <dbReference type="NCBI Taxonomy" id="399045"/>
    <lineage>
        <taxon>Eukaryota</taxon>
        <taxon>Metazoa</taxon>
        <taxon>Ecdysozoa</taxon>
        <taxon>Arthropoda</taxon>
        <taxon>Crustacea</taxon>
        <taxon>Oligostraca</taxon>
        <taxon>Ostracoda</taxon>
        <taxon>Podocopa</taxon>
        <taxon>Podocopida</taxon>
        <taxon>Cypridocopina</taxon>
        <taxon>Cypridoidea</taxon>
        <taxon>Cyprididae</taxon>
        <taxon>Notodromas</taxon>
    </lineage>
</organism>
<evidence type="ECO:0000256" key="1">
    <source>
        <dbReference type="SAM" id="Phobius"/>
    </source>
</evidence>
<evidence type="ECO:0000313" key="3">
    <source>
        <dbReference type="Proteomes" id="UP000678499"/>
    </source>
</evidence>
<dbReference type="Proteomes" id="UP000678499">
    <property type="component" value="Unassembled WGS sequence"/>
</dbReference>
<evidence type="ECO:0000313" key="2">
    <source>
        <dbReference type="EMBL" id="CAD7274596.1"/>
    </source>
</evidence>
<dbReference type="EMBL" id="CAJPEX010000273">
    <property type="protein sequence ID" value="CAG0914748.1"/>
    <property type="molecule type" value="Genomic_DNA"/>
</dbReference>
<reference evidence="2" key="1">
    <citation type="submission" date="2020-11" db="EMBL/GenBank/DDBJ databases">
        <authorList>
            <person name="Tran Van P."/>
        </authorList>
    </citation>
    <scope>NUCLEOTIDE SEQUENCE</scope>
</reference>
<keyword evidence="1" id="KW-0812">Transmembrane</keyword>
<keyword evidence="1" id="KW-0472">Membrane</keyword>
<keyword evidence="1" id="KW-1133">Transmembrane helix</keyword>
<accession>A0A7R9BII2</accession>
<feature type="transmembrane region" description="Helical" evidence="1">
    <location>
        <begin position="623"/>
        <end position="645"/>
    </location>
</feature>